<dbReference type="EMBL" id="LHQQ01000395">
    <property type="protein sequence ID" value="KOS36753.1"/>
    <property type="molecule type" value="Genomic_DNA"/>
</dbReference>
<dbReference type="OrthoDB" id="5424209at2759"/>
<organism evidence="1 2">
    <name type="scientific">Penicillium nordicum</name>
    <dbReference type="NCBI Taxonomy" id="229535"/>
    <lineage>
        <taxon>Eukaryota</taxon>
        <taxon>Fungi</taxon>
        <taxon>Dikarya</taxon>
        <taxon>Ascomycota</taxon>
        <taxon>Pezizomycotina</taxon>
        <taxon>Eurotiomycetes</taxon>
        <taxon>Eurotiomycetidae</taxon>
        <taxon>Eurotiales</taxon>
        <taxon>Aspergillaceae</taxon>
        <taxon>Penicillium</taxon>
    </lineage>
</organism>
<dbReference type="InterPro" id="IPR009003">
    <property type="entry name" value="Peptidase_S1_PA"/>
</dbReference>
<evidence type="ECO:0008006" key="3">
    <source>
        <dbReference type="Google" id="ProtNLM"/>
    </source>
</evidence>
<protein>
    <recommendedName>
        <fullName evidence="3">Peptidase S1 domain-containing protein</fullName>
    </recommendedName>
</protein>
<reference evidence="1 2" key="1">
    <citation type="submission" date="2015-08" db="EMBL/GenBank/DDBJ databases">
        <title>Genome sequencing of Penicillium nordicum.</title>
        <authorList>
            <person name="Nguyen H.D."/>
            <person name="Seifert K.A."/>
        </authorList>
    </citation>
    <scope>NUCLEOTIDE SEQUENCE [LARGE SCALE GENOMIC DNA]</scope>
    <source>
        <strain evidence="1 2">DAOMC 185683</strain>
    </source>
</reference>
<gene>
    <name evidence="1" type="ORF">ACN38_g12484</name>
</gene>
<dbReference type="Proteomes" id="UP000037696">
    <property type="component" value="Unassembled WGS sequence"/>
</dbReference>
<dbReference type="AlphaFoldDB" id="A0A0N0RXD3"/>
<evidence type="ECO:0000313" key="1">
    <source>
        <dbReference type="EMBL" id="KOS36753.1"/>
    </source>
</evidence>
<dbReference type="SUPFAM" id="SSF50494">
    <property type="entry name" value="Trypsin-like serine proteases"/>
    <property type="match status" value="1"/>
</dbReference>
<proteinExistence type="predicted"/>
<accession>A0A0N0RXD3</accession>
<evidence type="ECO:0000313" key="2">
    <source>
        <dbReference type="Proteomes" id="UP000037696"/>
    </source>
</evidence>
<name>A0A0N0RXD3_9EURO</name>
<keyword evidence="2" id="KW-1185">Reference proteome</keyword>
<comment type="caution">
    <text evidence="1">The sequence shown here is derived from an EMBL/GenBank/DDBJ whole genome shotgun (WGS) entry which is preliminary data.</text>
</comment>
<sequence>MGSSIGIRGDNNAGTLGGFVEVTFDSEVHRGLLTNYHVVRPSPPYNDLDTIDRKGISPVSSPVSSVPLQGAITMESLAQIDRDYTLGDLDDQLRALESQRDRVVESIQKRQLVGEEPRPSSQQQLEAIQTWERKLIAARPAIQAMPYVLGHVHSASGFLVNRGRVIDWAFVKLTPEAERRFFRANQMPEVPNNQMPRGSPSGPPPALVAAGTRLDEFSSLQKGTYYIKQGRTTNVTGGVCNGVVAVCNWQTRYDINGNTVNGKDLRTEEFMIVGVHGSFIESGDSGSFVVDSTGAVAGLIFAEYEHNFQAIALALPIPDLIDTMKARLKAPVSLRLP</sequence>